<dbReference type="AlphaFoldDB" id="A0A175YJ95"/>
<accession>A0A175YJ95</accession>
<dbReference type="Gramene" id="KZM83218">
    <property type="protein sequence ID" value="KZM83218"/>
    <property type="gene ID" value="DCAR_030787"/>
</dbReference>
<sequence>MSGSFKWTEEIHTLFVELCASEVVKGNRVETTLNKEGWSNVEQELHRQLKVVCVHKQMKNHWEKMKADFQIFKKLKFGESGLGWNELSKTIEAPESWWIHAIHANPKIKAFRGKDLTLFMNYYDMLFGDIVATGSRARTTNTYSAVNLETGGKFTEAQADDGQEGSGDSGEHLPEPDIQVQPNMPNIQVQPNLFPSPTLKSGHSSGSKRKRSGAEYICDRIDGIFSNMSSRSTQTTAAQMRAAHEEAAMNAVFDVLNSIEQVVPGSQLYNFAGQEFLANKNNRAFFMRAPNNHVRYEAILYAYNKFNNH</sequence>
<protein>
    <recommendedName>
        <fullName evidence="2">Myb/SANT-like domain-containing protein</fullName>
    </recommendedName>
</protein>
<feature type="domain" description="Myb/SANT-like" evidence="2">
    <location>
        <begin position="6"/>
        <end position="98"/>
    </location>
</feature>
<dbReference type="PANTHER" id="PTHR31704">
    <property type="entry name" value="MYB/SANT-LIKE DNA-BINDING DOMAIN PROTEIN-RELATED"/>
    <property type="match status" value="1"/>
</dbReference>
<evidence type="ECO:0000256" key="1">
    <source>
        <dbReference type="SAM" id="MobiDB-lite"/>
    </source>
</evidence>
<dbReference type="EMBL" id="LNRQ01000009">
    <property type="protein sequence ID" value="KZM83218.1"/>
    <property type="molecule type" value="Genomic_DNA"/>
</dbReference>
<feature type="compositionally biased region" description="Polar residues" evidence="1">
    <location>
        <begin position="180"/>
        <end position="199"/>
    </location>
</feature>
<dbReference type="OMA" id="WASLDLI"/>
<dbReference type="STRING" id="79200.A0A175YJ95"/>
<feature type="region of interest" description="Disordered" evidence="1">
    <location>
        <begin position="157"/>
        <end position="212"/>
    </location>
</feature>
<proteinExistence type="predicted"/>
<dbReference type="PANTHER" id="PTHR31704:SF37">
    <property type="entry name" value="HEAT SHOCK PROTEIN"/>
    <property type="match status" value="1"/>
</dbReference>
<name>A0A175YJ95_DAUCS</name>
<organism evidence="3">
    <name type="scientific">Daucus carota subsp. sativus</name>
    <name type="common">Carrot</name>
    <dbReference type="NCBI Taxonomy" id="79200"/>
    <lineage>
        <taxon>Eukaryota</taxon>
        <taxon>Viridiplantae</taxon>
        <taxon>Streptophyta</taxon>
        <taxon>Embryophyta</taxon>
        <taxon>Tracheophyta</taxon>
        <taxon>Spermatophyta</taxon>
        <taxon>Magnoliopsida</taxon>
        <taxon>eudicotyledons</taxon>
        <taxon>Gunneridae</taxon>
        <taxon>Pentapetalae</taxon>
        <taxon>asterids</taxon>
        <taxon>campanulids</taxon>
        <taxon>Apiales</taxon>
        <taxon>Apiaceae</taxon>
        <taxon>Apioideae</taxon>
        <taxon>Scandiceae</taxon>
        <taxon>Daucinae</taxon>
        <taxon>Daucus</taxon>
        <taxon>Daucus sect. Daucus</taxon>
    </lineage>
</organism>
<evidence type="ECO:0000313" key="3">
    <source>
        <dbReference type="EMBL" id="KZM83218.1"/>
    </source>
</evidence>
<evidence type="ECO:0000259" key="2">
    <source>
        <dbReference type="Pfam" id="PF12776"/>
    </source>
</evidence>
<dbReference type="Pfam" id="PF12776">
    <property type="entry name" value="Myb_DNA-bind_3"/>
    <property type="match status" value="1"/>
</dbReference>
<reference evidence="3" key="1">
    <citation type="journal article" date="2016" name="Nat. Genet.">
        <title>A high-quality carrot genome assembly provides new insights into carotenoid accumulation and asterid genome evolution.</title>
        <authorList>
            <person name="Iorizzo M."/>
            <person name="Ellison S."/>
            <person name="Senalik D."/>
            <person name="Zeng P."/>
            <person name="Satapoomin P."/>
            <person name="Huang J."/>
            <person name="Bowman M."/>
            <person name="Iovene M."/>
            <person name="Sanseverino W."/>
            <person name="Cavagnaro P."/>
            <person name="Yildiz M."/>
            <person name="Macko-Podgorni A."/>
            <person name="Moranska E."/>
            <person name="Grzebelus E."/>
            <person name="Grzebelus D."/>
            <person name="Ashrafi H."/>
            <person name="Zheng Z."/>
            <person name="Cheng S."/>
            <person name="Spooner D."/>
            <person name="Van Deynze A."/>
            <person name="Simon P."/>
        </authorList>
    </citation>
    <scope>NUCLEOTIDE SEQUENCE [LARGE SCALE GENOMIC DNA]</scope>
    <source>
        <tissue evidence="3">Leaf</tissue>
    </source>
</reference>
<gene>
    <name evidence="3" type="ORF">DCAR_030787</name>
</gene>
<comment type="caution">
    <text evidence="3">The sequence shown here is derived from an EMBL/GenBank/DDBJ whole genome shotgun (WGS) entry which is preliminary data.</text>
</comment>
<dbReference type="InterPro" id="IPR024752">
    <property type="entry name" value="Myb/SANT-like_dom"/>
</dbReference>